<dbReference type="AlphaFoldDB" id="A0A654ZQ64"/>
<evidence type="ECO:0000313" key="12">
    <source>
        <dbReference type="Proteomes" id="UP000046680"/>
    </source>
</evidence>
<accession>A0A654ZQ64</accession>
<dbReference type="Proteomes" id="UP000045842">
    <property type="component" value="Unassembled WGS sequence"/>
</dbReference>
<dbReference type="EMBL" id="CNFU01000113">
    <property type="protein sequence ID" value="CKR21709.1"/>
    <property type="molecule type" value="Genomic_DNA"/>
</dbReference>
<evidence type="ECO:0000313" key="14">
    <source>
        <dbReference type="Proteomes" id="UP000048289"/>
    </source>
</evidence>
<evidence type="ECO:0000313" key="8">
    <source>
        <dbReference type="EMBL" id="COW39158.1"/>
    </source>
</evidence>
<evidence type="ECO:0000313" key="1">
    <source>
        <dbReference type="EMBL" id="CFE40382.1"/>
    </source>
</evidence>
<dbReference type="EMBL" id="CNGE01001590">
    <property type="protein sequence ID" value="CKU31142.1"/>
    <property type="molecule type" value="Genomic_DNA"/>
</dbReference>
<dbReference type="Proteomes" id="UP000046947">
    <property type="component" value="Unassembled WGS sequence"/>
</dbReference>
<dbReference type="Proteomes" id="UP000049023">
    <property type="component" value="Unassembled WGS sequence"/>
</dbReference>
<evidence type="ECO:0000313" key="16">
    <source>
        <dbReference type="Proteomes" id="UP000048948"/>
    </source>
</evidence>
<evidence type="ECO:0000313" key="13">
    <source>
        <dbReference type="Proteomes" id="UP000046947"/>
    </source>
</evidence>
<evidence type="ECO:0000313" key="3">
    <source>
        <dbReference type="EMBL" id="CFS13325.1"/>
    </source>
</evidence>
<name>A0A654ZQ64_MYCTX</name>
<dbReference type="EMBL" id="CQQC01001949">
    <property type="protein sequence ID" value="CNW37165.1"/>
    <property type="molecule type" value="Genomic_DNA"/>
</dbReference>
<proteinExistence type="predicted"/>
<dbReference type="EMBL" id="CFOE01000332">
    <property type="protein sequence ID" value="CFE40382.1"/>
    <property type="molecule type" value="Genomic_DNA"/>
</dbReference>
<dbReference type="EMBL" id="CHKL01000350">
    <property type="protein sequence ID" value="COW59681.1"/>
    <property type="molecule type" value="Genomic_DNA"/>
</dbReference>
<evidence type="ECO:0000313" key="5">
    <source>
        <dbReference type="EMBL" id="CKR21709.1"/>
    </source>
</evidence>
<dbReference type="Proteomes" id="UP000048948">
    <property type="component" value="Unassembled WGS sequence"/>
</dbReference>
<dbReference type="Proteomes" id="UP000048600">
    <property type="component" value="Unassembled WGS sequence"/>
</dbReference>
<evidence type="ECO:0000313" key="10">
    <source>
        <dbReference type="Proteomes" id="UP000039217"/>
    </source>
</evidence>
<evidence type="ECO:0000313" key="15">
    <source>
        <dbReference type="Proteomes" id="UP000048600"/>
    </source>
</evidence>
<evidence type="ECO:0000313" key="9">
    <source>
        <dbReference type="EMBL" id="COW59681.1"/>
    </source>
</evidence>
<dbReference type="EMBL" id="CFOH01000791">
    <property type="protein sequence ID" value="CFE69553.1"/>
    <property type="molecule type" value="Genomic_DNA"/>
</dbReference>
<dbReference type="EMBL" id="CGCX01002552">
    <property type="protein sequence ID" value="CFS13325.1"/>
    <property type="molecule type" value="Genomic_DNA"/>
</dbReference>
<dbReference type="Proteomes" id="UP000048289">
    <property type="component" value="Unassembled WGS sequence"/>
</dbReference>
<protein>
    <submittedName>
        <fullName evidence="5">Uncharacterized protein</fullName>
    </submittedName>
</protein>
<dbReference type="Proteomes" id="UP000039217">
    <property type="component" value="Unassembled WGS sequence"/>
</dbReference>
<dbReference type="EMBL" id="CSAD01000766">
    <property type="protein sequence ID" value="COW39158.1"/>
    <property type="molecule type" value="Genomic_DNA"/>
</dbReference>
<evidence type="ECO:0000313" key="17">
    <source>
        <dbReference type="Proteomes" id="UP000049023"/>
    </source>
</evidence>
<evidence type="ECO:0000313" key="11">
    <source>
        <dbReference type="Proteomes" id="UP000045842"/>
    </source>
</evidence>
<dbReference type="Proteomes" id="UP000046680">
    <property type="component" value="Unassembled WGS sequence"/>
</dbReference>
<reference evidence="10 11" key="1">
    <citation type="submission" date="2015-03" db="EMBL/GenBank/DDBJ databases">
        <authorList>
            <consortium name="Pathogen Informatics"/>
        </authorList>
    </citation>
    <scope>NUCLEOTIDE SEQUENCE [LARGE SCALE GENOMIC DNA]</scope>
    <source>
        <strain evidence="6 16">Bir 172</strain>
        <strain evidence="4 18">Bir 185</strain>
        <strain evidence="5 17">Bir 187</strain>
        <strain evidence="3 12">C09601061</strain>
        <strain evidence="7 10">D00501624</strain>
        <strain evidence="8 11">G09801536</strain>
        <strain evidence="1 14">G09901357</strain>
        <strain evidence="2 13">H09601792</strain>
        <strain evidence="9 15">P00601463</strain>
    </source>
</reference>
<gene>
    <name evidence="3" type="ORF">ERS007657_04182</name>
    <name evidence="7" type="ORF">ERS007661_03893</name>
    <name evidence="8" type="ORF">ERS007679_03779</name>
    <name evidence="1" type="ORF">ERS007681_02490</name>
    <name evidence="2" type="ORF">ERS007688_03550</name>
    <name evidence="9" type="ORF">ERS007741_02773</name>
    <name evidence="6" type="ORF">ERS027646_04674</name>
    <name evidence="4" type="ORF">ERS027659_00457</name>
    <name evidence="5" type="ORF">ERS027661_00808</name>
</gene>
<organism evidence="5 17">
    <name type="scientific">Mycobacterium tuberculosis</name>
    <dbReference type="NCBI Taxonomy" id="1773"/>
    <lineage>
        <taxon>Bacteria</taxon>
        <taxon>Bacillati</taxon>
        <taxon>Actinomycetota</taxon>
        <taxon>Actinomycetes</taxon>
        <taxon>Mycobacteriales</taxon>
        <taxon>Mycobacteriaceae</taxon>
        <taxon>Mycobacterium</taxon>
        <taxon>Mycobacterium tuberculosis complex</taxon>
    </lineage>
</organism>
<evidence type="ECO:0000313" key="7">
    <source>
        <dbReference type="EMBL" id="CNW37165.1"/>
    </source>
</evidence>
<evidence type="ECO:0000313" key="2">
    <source>
        <dbReference type="EMBL" id="CFE69553.1"/>
    </source>
</evidence>
<evidence type="ECO:0000313" key="6">
    <source>
        <dbReference type="EMBL" id="CKU31142.1"/>
    </source>
</evidence>
<evidence type="ECO:0000313" key="4">
    <source>
        <dbReference type="EMBL" id="CKQ96401.1"/>
    </source>
</evidence>
<dbReference type="EMBL" id="CNFT01000061">
    <property type="protein sequence ID" value="CKQ96401.1"/>
    <property type="molecule type" value="Genomic_DNA"/>
</dbReference>
<dbReference type="Proteomes" id="UP000050164">
    <property type="component" value="Unassembled WGS sequence"/>
</dbReference>
<sequence>MGRDGDSLGVLLVVGVVVDLRAAAGWLGFGGDMAVRGEVRKSGAEPGDQIGHTNGAGGMTADILGVPRTLGCHPCGGRYRDPSVNTIGEC</sequence>
<evidence type="ECO:0000313" key="18">
    <source>
        <dbReference type="Proteomes" id="UP000050164"/>
    </source>
</evidence>